<feature type="domain" description="D-isomer specific 2-hydroxyacid dehydrogenase catalytic" evidence="4">
    <location>
        <begin position="17"/>
        <end position="336"/>
    </location>
</feature>
<comment type="similarity">
    <text evidence="1 3">Belongs to the D-isomer specific 2-hydroxyacid dehydrogenase family.</text>
</comment>
<dbReference type="GO" id="GO:0030267">
    <property type="term" value="F:glyoxylate reductase (NADPH) activity"/>
    <property type="evidence" value="ECO:0007669"/>
    <property type="project" value="TreeGrafter"/>
</dbReference>
<reference evidence="6 7" key="2">
    <citation type="journal article" date="2011" name="PLoS ONE">
        <title>The Cyst-Dividing Bacterium Ramlibacter tataouinensis TTB310 Genome Reveals a Well-Stocked Toolbox for Adaptation to a Desert Environment.</title>
        <authorList>
            <person name="De Luca G."/>
            <person name="Barakat M."/>
            <person name="Ortet P."/>
            <person name="Fochesato S."/>
            <person name="Jourlin-Castelli C."/>
            <person name="Ansaldi M."/>
            <person name="Py B."/>
            <person name="Fichant G."/>
            <person name="Coutinho P.M."/>
            <person name="Voulhoux R."/>
            <person name="Bastien O."/>
            <person name="Marechal E."/>
            <person name="Henrissat B."/>
            <person name="Quentin Y."/>
            <person name="Noirot P."/>
            <person name="Filloux A."/>
            <person name="Mejean V."/>
            <person name="Dubow M.S."/>
            <person name="Barras F."/>
            <person name="Barbe V."/>
            <person name="Weissenbach J."/>
            <person name="Mihalcescu I."/>
            <person name="Vermeglio A."/>
            <person name="Achouak W."/>
            <person name="Heulin T."/>
        </authorList>
    </citation>
    <scope>NUCLEOTIDE SEQUENCE [LARGE SCALE GENOMIC DNA]</scope>
    <source>
        <strain evidence="7">ATCC BAA-407 / DSM 14655 / LMG 21543 / TTB310</strain>
    </source>
</reference>
<gene>
    <name evidence="6" type="ordered locus">Rta_30250</name>
</gene>
<sequence length="339" mass="36652">MVFIPKQHGIDMRKPKVVVTNPAFPETLELLASHCEVVSNPGPGPLARPELLALCLDAQAIVAFMPDRIDDDFLRECPSLRIVGCALKGFDNFDVAACTRRKIWITAVPDLLTEPTAELALGLMISLGRHILGADAHLRSGGFQGWRPTFYGRSIDGSAVGILGGGAVGAAIARKLSGFQCRTLVYDPDPVRQLPSTARWATAGEVLSQSDFLVSALPLVPGTLHYLDEQRLAHVKRGCLLVNPSRGSVVHEEAVVRALKSGQLGGYAADVFEFEDWARSDRPLEVHPELIAMADKTVLTTHIGSAVTEVRRKIERDAALNVLEALRGERPHGAINQVG</sequence>
<dbReference type="InterPro" id="IPR006139">
    <property type="entry name" value="D-isomer_2_OHA_DH_cat_dom"/>
</dbReference>
<dbReference type="InterPro" id="IPR050223">
    <property type="entry name" value="D-isomer_2-hydroxyacid_DH"/>
</dbReference>
<dbReference type="SUPFAM" id="SSF51735">
    <property type="entry name" value="NAD(P)-binding Rossmann-fold domains"/>
    <property type="match status" value="1"/>
</dbReference>
<evidence type="ECO:0000313" key="6">
    <source>
        <dbReference type="EMBL" id="AEG94134.1"/>
    </source>
</evidence>
<dbReference type="SUPFAM" id="SSF52283">
    <property type="entry name" value="Formate/glycerate dehydrogenase catalytic domain-like"/>
    <property type="match status" value="1"/>
</dbReference>
<dbReference type="CDD" id="cd12157">
    <property type="entry name" value="PTDH"/>
    <property type="match status" value="1"/>
</dbReference>
<dbReference type="PANTHER" id="PTHR10996">
    <property type="entry name" value="2-HYDROXYACID DEHYDROGENASE-RELATED"/>
    <property type="match status" value="1"/>
</dbReference>
<evidence type="ECO:0000256" key="2">
    <source>
        <dbReference type="ARBA" id="ARBA00023002"/>
    </source>
</evidence>
<dbReference type="InterPro" id="IPR006140">
    <property type="entry name" value="D-isomer_DH_NAD-bd"/>
</dbReference>
<evidence type="ECO:0000313" key="7">
    <source>
        <dbReference type="Proteomes" id="UP000008385"/>
    </source>
</evidence>
<dbReference type="GO" id="GO:0008465">
    <property type="term" value="F:hydroxypyruvate reductase (NADH) activity"/>
    <property type="evidence" value="ECO:0007669"/>
    <property type="project" value="TreeGrafter"/>
</dbReference>
<dbReference type="GO" id="GO:0005829">
    <property type="term" value="C:cytosol"/>
    <property type="evidence" value="ECO:0007669"/>
    <property type="project" value="TreeGrafter"/>
</dbReference>
<dbReference type="GO" id="GO:0051287">
    <property type="term" value="F:NAD binding"/>
    <property type="evidence" value="ECO:0007669"/>
    <property type="project" value="InterPro"/>
</dbReference>
<evidence type="ECO:0000259" key="5">
    <source>
        <dbReference type="Pfam" id="PF02826"/>
    </source>
</evidence>
<dbReference type="KEGG" id="rta:Rta_30250"/>
<dbReference type="Proteomes" id="UP000008385">
    <property type="component" value="Chromosome"/>
</dbReference>
<evidence type="ECO:0000256" key="3">
    <source>
        <dbReference type="RuleBase" id="RU003719"/>
    </source>
</evidence>
<dbReference type="STRING" id="365046.Rta_30250"/>
<dbReference type="AlphaFoldDB" id="F5XW31"/>
<protein>
    <submittedName>
        <fullName evidence="6">Candidate phosphonate dehydrogenase (NAD-dependent phosphite dehydrogenase)</fullName>
    </submittedName>
</protein>
<dbReference type="EMBL" id="CP000245">
    <property type="protein sequence ID" value="AEG94134.1"/>
    <property type="molecule type" value="Genomic_DNA"/>
</dbReference>
<keyword evidence="2 3" id="KW-0560">Oxidoreductase</keyword>
<evidence type="ECO:0000256" key="1">
    <source>
        <dbReference type="ARBA" id="ARBA00005854"/>
    </source>
</evidence>
<evidence type="ECO:0000259" key="4">
    <source>
        <dbReference type="Pfam" id="PF00389"/>
    </source>
</evidence>
<dbReference type="RefSeq" id="WP_013902365.1">
    <property type="nucleotide sequence ID" value="NC_015677.1"/>
</dbReference>
<proteinExistence type="inferred from homology"/>
<reference evidence="7" key="1">
    <citation type="submission" date="2006-01" db="EMBL/GenBank/DDBJ databases">
        <title>Genome of the cyst-dividing bacterium Ramlibacter tataouinensis.</title>
        <authorList>
            <person name="Barakat M."/>
            <person name="Ortet P."/>
            <person name="De Luca G."/>
            <person name="Jourlin-Castelli C."/>
            <person name="Ansaldi M."/>
            <person name="Py B."/>
            <person name="Fichant G."/>
            <person name="Coutinho P."/>
            <person name="Voulhoux R."/>
            <person name="Bastien O."/>
            <person name="Roy S."/>
            <person name="Marechal E."/>
            <person name="Henrissat B."/>
            <person name="Quentin Y."/>
            <person name="Noirot P."/>
            <person name="Filloux A."/>
            <person name="Mejean V."/>
            <person name="DuBow M."/>
            <person name="Barras F."/>
            <person name="Heulin T."/>
        </authorList>
    </citation>
    <scope>NUCLEOTIDE SEQUENCE [LARGE SCALE GENOMIC DNA]</scope>
    <source>
        <strain evidence="7">ATCC BAA-407 / DSM 14655 / LMG 21543 / TTB310</strain>
    </source>
</reference>
<dbReference type="Pfam" id="PF00389">
    <property type="entry name" value="2-Hacid_dh"/>
    <property type="match status" value="1"/>
</dbReference>
<dbReference type="InterPro" id="IPR029752">
    <property type="entry name" value="D-isomer_DH_CS1"/>
</dbReference>
<dbReference type="eggNOG" id="COG1052">
    <property type="taxonomic scope" value="Bacteria"/>
</dbReference>
<keyword evidence="7" id="KW-1185">Reference proteome</keyword>
<dbReference type="Gene3D" id="3.40.50.720">
    <property type="entry name" value="NAD(P)-binding Rossmann-like Domain"/>
    <property type="match status" value="2"/>
</dbReference>
<dbReference type="PROSITE" id="PS00065">
    <property type="entry name" value="D_2_HYDROXYACID_DH_1"/>
    <property type="match status" value="1"/>
</dbReference>
<dbReference type="PATRIC" id="fig|365046.3.peg.3090"/>
<name>F5XW31_RAMTT</name>
<dbReference type="Pfam" id="PF02826">
    <property type="entry name" value="2-Hacid_dh_C"/>
    <property type="match status" value="1"/>
</dbReference>
<organism evidence="6 7">
    <name type="scientific">Ramlibacter tataouinensis (strain ATCC BAA-407 / DSM 14655 / LMG 21543 / TTB310)</name>
    <dbReference type="NCBI Taxonomy" id="365046"/>
    <lineage>
        <taxon>Bacteria</taxon>
        <taxon>Pseudomonadati</taxon>
        <taxon>Pseudomonadota</taxon>
        <taxon>Betaproteobacteria</taxon>
        <taxon>Burkholderiales</taxon>
        <taxon>Comamonadaceae</taxon>
        <taxon>Ramlibacter</taxon>
    </lineage>
</organism>
<dbReference type="PANTHER" id="PTHR10996:SF257">
    <property type="entry name" value="GLYOXYLATE REDUCTASE 1"/>
    <property type="match status" value="1"/>
</dbReference>
<feature type="domain" description="D-isomer specific 2-hydroxyacid dehydrogenase NAD-binding" evidence="5">
    <location>
        <begin position="121"/>
        <end position="304"/>
    </location>
</feature>
<dbReference type="InterPro" id="IPR036291">
    <property type="entry name" value="NAD(P)-bd_dom_sf"/>
</dbReference>
<accession>F5XW31</accession>
<dbReference type="HOGENOM" id="CLU_019796_1_2_4"/>